<dbReference type="AlphaFoldDB" id="A0AAD8I9E4"/>
<keyword evidence="2" id="KW-1185">Reference proteome</keyword>
<reference evidence="1" key="1">
    <citation type="submission" date="2023-02" db="EMBL/GenBank/DDBJ databases">
        <title>Genome of toxic invasive species Heracleum sosnowskyi carries increased number of genes despite the absence of recent whole-genome duplications.</title>
        <authorList>
            <person name="Schelkunov M."/>
            <person name="Shtratnikova V."/>
            <person name="Makarenko M."/>
            <person name="Klepikova A."/>
            <person name="Omelchenko D."/>
            <person name="Novikova G."/>
            <person name="Obukhova E."/>
            <person name="Bogdanov V."/>
            <person name="Penin A."/>
            <person name="Logacheva M."/>
        </authorList>
    </citation>
    <scope>NUCLEOTIDE SEQUENCE</scope>
    <source>
        <strain evidence="1">Hsosn_3</strain>
        <tissue evidence="1">Leaf</tissue>
    </source>
</reference>
<reference evidence="1" key="2">
    <citation type="submission" date="2023-05" db="EMBL/GenBank/DDBJ databases">
        <authorList>
            <person name="Schelkunov M.I."/>
        </authorList>
    </citation>
    <scope>NUCLEOTIDE SEQUENCE</scope>
    <source>
        <strain evidence="1">Hsosn_3</strain>
        <tissue evidence="1">Leaf</tissue>
    </source>
</reference>
<dbReference type="EMBL" id="JAUIZM010000006">
    <property type="protein sequence ID" value="KAK1381519.1"/>
    <property type="molecule type" value="Genomic_DNA"/>
</dbReference>
<proteinExistence type="predicted"/>
<dbReference type="Proteomes" id="UP001237642">
    <property type="component" value="Unassembled WGS sequence"/>
</dbReference>
<evidence type="ECO:0000313" key="1">
    <source>
        <dbReference type="EMBL" id="KAK1381519.1"/>
    </source>
</evidence>
<gene>
    <name evidence="1" type="ORF">POM88_028263</name>
</gene>
<sequence length="149" mass="16689">MEIVLNTEDCGGGESSERVERIVMPGLSRMQALGKICVSTGATKNPKWEELVWGVVEVPGMGLALTETEETEIVTWPVEVNPNDENSMSSRASSVIVIVLMSAAAKGRRWKNNRNRAVSKISKCTWWWMLNSFIFGRGGRRRWCSEPED</sequence>
<protein>
    <submittedName>
        <fullName evidence="1">Uncharacterized protein</fullName>
    </submittedName>
</protein>
<comment type="caution">
    <text evidence="1">The sequence shown here is derived from an EMBL/GenBank/DDBJ whole genome shotgun (WGS) entry which is preliminary data.</text>
</comment>
<name>A0AAD8I9E4_9APIA</name>
<accession>A0AAD8I9E4</accession>
<organism evidence="1 2">
    <name type="scientific">Heracleum sosnowskyi</name>
    <dbReference type="NCBI Taxonomy" id="360622"/>
    <lineage>
        <taxon>Eukaryota</taxon>
        <taxon>Viridiplantae</taxon>
        <taxon>Streptophyta</taxon>
        <taxon>Embryophyta</taxon>
        <taxon>Tracheophyta</taxon>
        <taxon>Spermatophyta</taxon>
        <taxon>Magnoliopsida</taxon>
        <taxon>eudicotyledons</taxon>
        <taxon>Gunneridae</taxon>
        <taxon>Pentapetalae</taxon>
        <taxon>asterids</taxon>
        <taxon>campanulids</taxon>
        <taxon>Apiales</taxon>
        <taxon>Apiaceae</taxon>
        <taxon>Apioideae</taxon>
        <taxon>apioid superclade</taxon>
        <taxon>Tordylieae</taxon>
        <taxon>Tordyliinae</taxon>
        <taxon>Heracleum</taxon>
    </lineage>
</organism>
<evidence type="ECO:0000313" key="2">
    <source>
        <dbReference type="Proteomes" id="UP001237642"/>
    </source>
</evidence>